<feature type="compositionally biased region" description="Basic and acidic residues" evidence="2">
    <location>
        <begin position="224"/>
        <end position="235"/>
    </location>
</feature>
<evidence type="ECO:0000313" key="5">
    <source>
        <dbReference type="Proteomes" id="UP001372834"/>
    </source>
</evidence>
<keyword evidence="1" id="KW-0694">RNA-binding</keyword>
<dbReference type="GO" id="GO:0070877">
    <property type="term" value="C:microprocessor complex"/>
    <property type="evidence" value="ECO:0007669"/>
    <property type="project" value="InterPro"/>
</dbReference>
<dbReference type="CDD" id="cd19867">
    <property type="entry name" value="DSRM_DGCR8_rpt1"/>
    <property type="match status" value="1"/>
</dbReference>
<dbReference type="Gene3D" id="3.30.160.20">
    <property type="match status" value="2"/>
</dbReference>
<dbReference type="FunFam" id="3.30.160.20:FF:000051">
    <property type="entry name" value="Microprocessor complex subunit DGCR8"/>
    <property type="match status" value="1"/>
</dbReference>
<dbReference type="AlphaFoldDB" id="A0AAN8P6Y9"/>
<dbReference type="GO" id="GO:0070878">
    <property type="term" value="F:primary miRNA binding"/>
    <property type="evidence" value="ECO:0007669"/>
    <property type="project" value="TreeGrafter"/>
</dbReference>
<dbReference type="GO" id="GO:0042802">
    <property type="term" value="F:identical protein binding"/>
    <property type="evidence" value="ECO:0007669"/>
    <property type="project" value="InterPro"/>
</dbReference>
<dbReference type="Gene3D" id="3.30.160.590">
    <property type="match status" value="1"/>
</dbReference>
<dbReference type="PANTHER" id="PTHR13482:SF3">
    <property type="entry name" value="MICROPROCESSOR COMPLEX SUBUNIT DGCR8"/>
    <property type="match status" value="1"/>
</dbReference>
<reference evidence="4 5" key="1">
    <citation type="submission" date="2023-10" db="EMBL/GenBank/DDBJ databases">
        <title>Genomes of two closely related lineages of the louse Polyplax serrata with different host specificities.</title>
        <authorList>
            <person name="Martinu J."/>
            <person name="Tarabai H."/>
            <person name="Stefka J."/>
            <person name="Hypsa V."/>
        </authorList>
    </citation>
    <scope>NUCLEOTIDE SEQUENCE [LARGE SCALE GENOMIC DNA]</scope>
    <source>
        <strain evidence="4">HR10_N</strain>
    </source>
</reference>
<dbReference type="GO" id="GO:0020037">
    <property type="term" value="F:heme binding"/>
    <property type="evidence" value="ECO:0007669"/>
    <property type="project" value="InterPro"/>
</dbReference>
<dbReference type="GO" id="GO:0031053">
    <property type="term" value="P:primary miRNA processing"/>
    <property type="evidence" value="ECO:0007669"/>
    <property type="project" value="InterPro"/>
</dbReference>
<feature type="region of interest" description="Disordered" evidence="2">
    <location>
        <begin position="164"/>
        <end position="238"/>
    </location>
</feature>
<sequence length="712" mass="81322">MQLAKLRKPFEVQDINSIRIAILFANNMTEEFDLSGIPLACDSQSDVDFDSVGDCQMISSNSNSRNNSMNQNMSLESISIYPNQVISTPVGSIGADDTENYAMSNSHDIHVEEVEHDFQYNNKSHTSIKAGIKENDKEVSSNAQMRVRTQEELRLREFDLLDEVGPYDEKDDGREGKHNFCDDDYEDEDDDDDENTDDDLSEDEIDAMLEERLNMPPKKKPRLTKSDSVERSEVKEETEEDKEYIEIEKTVMVEKVKNHFEVLPDGWITLTHNSGMPLYLHRPTRVCTLSKPYCLGTGSARKHAIPLSAVPCLEYRRAMDEEKKRNSETDKSVLIVNGTEIPNARVETAQENEMSRQLTSEQLTDYCKSLFEFETIRVFRFKSWLARRKFKRQKNDKIQERPTLPKDTKLITCSIKQSNSGGKSGQTREWIMNPNGKSYVCILHEYVQRALKDQPVYTFKELENTATPYLAIVSIGDIQYGTGFGSSKKQAKHDAAKSTLEILIPEMKEKIDQDEKLRGHAGNNRGNTDLSFFDGIRIEDPRVTEFCAKTTEPLPYEILLTCLQRNFGLSQMNIKYETTPLKHCKNEFIMTVGNHTAKVICRNKRDGKQKASQVILQALHPHIPSWGSLLRLYGNTSVKTVKEKKIEEQEITLLQSRGNSHSPNYAILNKLKEEMKKFKAMKSAIRPIGKFIPPDDIELPAECGSDLRNVII</sequence>
<name>A0AAN8P6Y9_POLSC</name>
<dbReference type="InterPro" id="IPR014720">
    <property type="entry name" value="dsRBD_dom"/>
</dbReference>
<dbReference type="Gene3D" id="2.20.70.10">
    <property type="match status" value="1"/>
</dbReference>
<feature type="compositionally biased region" description="Basic and acidic residues" evidence="2">
    <location>
        <begin position="167"/>
        <end position="181"/>
    </location>
</feature>
<dbReference type="Pfam" id="PF00035">
    <property type="entry name" value="dsrm"/>
    <property type="match status" value="1"/>
</dbReference>
<dbReference type="InterPro" id="IPR040375">
    <property type="entry name" value="DGCR8"/>
</dbReference>
<dbReference type="PANTHER" id="PTHR13482">
    <property type="entry name" value="MICRORNA PROCESSOR COMPLEX SUBUNIT DGCR8"/>
    <property type="match status" value="1"/>
</dbReference>
<proteinExistence type="predicted"/>
<dbReference type="Proteomes" id="UP001372834">
    <property type="component" value="Unassembled WGS sequence"/>
</dbReference>
<dbReference type="FunFam" id="3.30.160.20:FF:000021">
    <property type="entry name" value="Microprocessor complex subunit DGCR8"/>
    <property type="match status" value="1"/>
</dbReference>
<feature type="domain" description="DRBM" evidence="3">
    <location>
        <begin position="438"/>
        <end position="505"/>
    </location>
</feature>
<dbReference type="SUPFAM" id="SSF54768">
    <property type="entry name" value="dsRNA-binding domain-like"/>
    <property type="match status" value="1"/>
</dbReference>
<comment type="caution">
    <text evidence="4">The sequence shown here is derived from an EMBL/GenBank/DDBJ whole genome shotgun (WGS) entry which is preliminary data.</text>
</comment>
<organism evidence="4 5">
    <name type="scientific">Polyplax serrata</name>
    <name type="common">Common mouse louse</name>
    <dbReference type="NCBI Taxonomy" id="468196"/>
    <lineage>
        <taxon>Eukaryota</taxon>
        <taxon>Metazoa</taxon>
        <taxon>Ecdysozoa</taxon>
        <taxon>Arthropoda</taxon>
        <taxon>Hexapoda</taxon>
        <taxon>Insecta</taxon>
        <taxon>Pterygota</taxon>
        <taxon>Neoptera</taxon>
        <taxon>Paraneoptera</taxon>
        <taxon>Psocodea</taxon>
        <taxon>Troctomorpha</taxon>
        <taxon>Phthiraptera</taxon>
        <taxon>Anoplura</taxon>
        <taxon>Polyplacidae</taxon>
        <taxon>Polyplax</taxon>
    </lineage>
</organism>
<dbReference type="CDD" id="cd19868">
    <property type="entry name" value="DSRM_DGCR8_rpt2"/>
    <property type="match status" value="1"/>
</dbReference>
<gene>
    <name evidence="4" type="ORF">RUM43_012074</name>
</gene>
<evidence type="ECO:0000259" key="3">
    <source>
        <dbReference type="PROSITE" id="PS50137"/>
    </source>
</evidence>
<evidence type="ECO:0000313" key="4">
    <source>
        <dbReference type="EMBL" id="KAK6634673.1"/>
    </source>
</evidence>
<feature type="region of interest" description="Disordered" evidence="2">
    <location>
        <begin position="126"/>
        <end position="146"/>
    </location>
</feature>
<protein>
    <recommendedName>
        <fullName evidence="3">DRBM domain-containing protein</fullName>
    </recommendedName>
</protein>
<accession>A0AAN8P6Y9</accession>
<dbReference type="FunFam" id="3.30.160.590:FF:000001">
    <property type="entry name" value="microprocessor complex subunit DGCR8"/>
    <property type="match status" value="1"/>
</dbReference>
<feature type="compositionally biased region" description="Acidic residues" evidence="2">
    <location>
        <begin position="182"/>
        <end position="208"/>
    </location>
</feature>
<dbReference type="EMBL" id="JAWJWE010000005">
    <property type="protein sequence ID" value="KAK6634673.1"/>
    <property type="molecule type" value="Genomic_DNA"/>
</dbReference>
<evidence type="ECO:0000256" key="1">
    <source>
        <dbReference type="PROSITE-ProRule" id="PRU00266"/>
    </source>
</evidence>
<dbReference type="PROSITE" id="PS50137">
    <property type="entry name" value="DS_RBD"/>
    <property type="match status" value="1"/>
</dbReference>
<evidence type="ECO:0000256" key="2">
    <source>
        <dbReference type="SAM" id="MobiDB-lite"/>
    </source>
</evidence>
<dbReference type="GO" id="GO:0003725">
    <property type="term" value="F:double-stranded RNA binding"/>
    <property type="evidence" value="ECO:0007669"/>
    <property type="project" value="TreeGrafter"/>
</dbReference>
<dbReference type="SMART" id="SM00358">
    <property type="entry name" value="DSRM"/>
    <property type="match status" value="2"/>
</dbReference>